<evidence type="ECO:0000256" key="2">
    <source>
        <dbReference type="ARBA" id="ARBA00022679"/>
    </source>
</evidence>
<dbReference type="PANTHER" id="PTHR21087">
    <property type="entry name" value="SHIKIMATE KINASE"/>
    <property type="match status" value="1"/>
</dbReference>
<keyword evidence="3 7" id="KW-0547">Nucleotide-binding</keyword>
<comment type="catalytic activity">
    <reaction evidence="7">
        <text>shikimate + ATP = 3-phosphoshikimate + ADP + H(+)</text>
        <dbReference type="Rhea" id="RHEA:13121"/>
        <dbReference type="ChEBI" id="CHEBI:15378"/>
        <dbReference type="ChEBI" id="CHEBI:30616"/>
        <dbReference type="ChEBI" id="CHEBI:36208"/>
        <dbReference type="ChEBI" id="CHEBI:145989"/>
        <dbReference type="ChEBI" id="CHEBI:456216"/>
        <dbReference type="EC" id="2.7.1.71"/>
    </reaction>
</comment>
<keyword evidence="7" id="KW-0460">Magnesium</keyword>
<evidence type="ECO:0000256" key="3">
    <source>
        <dbReference type="ARBA" id="ARBA00022741"/>
    </source>
</evidence>
<dbReference type="GO" id="GO:0009423">
    <property type="term" value="P:chorismate biosynthetic process"/>
    <property type="evidence" value="ECO:0007669"/>
    <property type="project" value="UniProtKB-UniRule"/>
</dbReference>
<comment type="subcellular location">
    <subcellularLocation>
        <location evidence="7">Cytoplasm</location>
    </subcellularLocation>
</comment>
<comment type="pathway">
    <text evidence="7">Metabolic intermediate biosynthesis; chorismate biosynthesis; chorismate from D-erythrose 4-phosphate and phosphoenolpyruvate: step 5/7.</text>
</comment>
<keyword evidence="9" id="KW-1185">Reference proteome</keyword>
<proteinExistence type="inferred from homology"/>
<dbReference type="Gene3D" id="3.40.50.300">
    <property type="entry name" value="P-loop containing nucleotide triphosphate hydrolases"/>
    <property type="match status" value="1"/>
</dbReference>
<feature type="binding site" evidence="7">
    <location>
        <position position="129"/>
    </location>
    <ligand>
        <name>substrate</name>
    </ligand>
</feature>
<keyword evidence="7" id="KW-0479">Metal-binding</keyword>
<accession>A0A1I3PJW3</accession>
<dbReference type="GO" id="GO:0005524">
    <property type="term" value="F:ATP binding"/>
    <property type="evidence" value="ECO:0007669"/>
    <property type="project" value="UniProtKB-UniRule"/>
</dbReference>
<dbReference type="Pfam" id="PF01202">
    <property type="entry name" value="SKI"/>
    <property type="match status" value="1"/>
</dbReference>
<evidence type="ECO:0000256" key="4">
    <source>
        <dbReference type="ARBA" id="ARBA00022777"/>
    </source>
</evidence>
<feature type="binding site" evidence="7">
    <location>
        <position position="31"/>
    </location>
    <ligand>
        <name>substrate</name>
    </ligand>
</feature>
<dbReference type="GO" id="GO:0000287">
    <property type="term" value="F:magnesium ion binding"/>
    <property type="evidence" value="ECO:0007669"/>
    <property type="project" value="UniProtKB-UniRule"/>
</dbReference>
<sequence>MIYLVGFMGSGKSTVAEQLSRKLGMPYIEMDEEIEKQEGLSISEMFATQGESFFREKETSFLRGISKDVIVSTGGGIILSKDNRHLLKSGTVIYLKAEWETIVKRLREDTNRPLWKGDEQEKKNRFESRLALYDEVADEIVSVDERTPCEIAVDIQKRIK</sequence>
<keyword evidence="7" id="KW-0963">Cytoplasm</keyword>
<dbReference type="EC" id="2.7.1.71" evidence="7"/>
<dbReference type="InterPro" id="IPR031322">
    <property type="entry name" value="Shikimate/glucono_kinase"/>
</dbReference>
<dbReference type="AlphaFoldDB" id="A0A1I3PJW3"/>
<dbReference type="GO" id="GO:0004765">
    <property type="term" value="F:shikimate kinase activity"/>
    <property type="evidence" value="ECO:0007669"/>
    <property type="project" value="UniProtKB-UniRule"/>
</dbReference>
<dbReference type="PANTHER" id="PTHR21087:SF16">
    <property type="entry name" value="SHIKIMATE KINASE 1, CHLOROPLASTIC"/>
    <property type="match status" value="1"/>
</dbReference>
<name>A0A1I3PJW3_HALDA</name>
<organism evidence="8 9">
    <name type="scientific">Halobacillus dabanensis</name>
    <dbReference type="NCBI Taxonomy" id="240302"/>
    <lineage>
        <taxon>Bacteria</taxon>
        <taxon>Bacillati</taxon>
        <taxon>Bacillota</taxon>
        <taxon>Bacilli</taxon>
        <taxon>Bacillales</taxon>
        <taxon>Bacillaceae</taxon>
        <taxon>Halobacillus</taxon>
    </lineage>
</organism>
<evidence type="ECO:0000313" key="8">
    <source>
        <dbReference type="EMBL" id="SFJ21326.1"/>
    </source>
</evidence>
<evidence type="ECO:0000256" key="6">
    <source>
        <dbReference type="ARBA" id="ARBA00023141"/>
    </source>
</evidence>
<dbReference type="GO" id="GO:0005829">
    <property type="term" value="C:cytosol"/>
    <property type="evidence" value="ECO:0007669"/>
    <property type="project" value="TreeGrafter"/>
</dbReference>
<feature type="binding site" evidence="7">
    <location>
        <position position="13"/>
    </location>
    <ligand>
        <name>Mg(2+)</name>
        <dbReference type="ChEBI" id="CHEBI:18420"/>
    </ligand>
</feature>
<dbReference type="EMBL" id="FOSB01000001">
    <property type="protein sequence ID" value="SFJ21326.1"/>
    <property type="molecule type" value="Genomic_DNA"/>
</dbReference>
<dbReference type="PRINTS" id="PR01100">
    <property type="entry name" value="SHIKIMTKNASE"/>
</dbReference>
<dbReference type="UniPathway" id="UPA00053">
    <property type="reaction ID" value="UER00088"/>
</dbReference>
<dbReference type="Proteomes" id="UP000183557">
    <property type="component" value="Unassembled WGS sequence"/>
</dbReference>
<feature type="binding site" evidence="7">
    <location>
        <position position="112"/>
    </location>
    <ligand>
        <name>ATP</name>
        <dbReference type="ChEBI" id="CHEBI:30616"/>
    </ligand>
</feature>
<evidence type="ECO:0000256" key="1">
    <source>
        <dbReference type="ARBA" id="ARBA00022605"/>
    </source>
</evidence>
<evidence type="ECO:0000256" key="5">
    <source>
        <dbReference type="ARBA" id="ARBA00022840"/>
    </source>
</evidence>
<gene>
    <name evidence="7" type="primary">aroK</name>
    <name evidence="8" type="ORF">SAMN04487936_101345</name>
</gene>
<evidence type="ECO:0000313" key="9">
    <source>
        <dbReference type="Proteomes" id="UP000183557"/>
    </source>
</evidence>
<dbReference type="InterPro" id="IPR000623">
    <property type="entry name" value="Shikimate_kinase/TSH1"/>
</dbReference>
<keyword evidence="2 7" id="KW-0808">Transferase</keyword>
<dbReference type="CDD" id="cd00464">
    <property type="entry name" value="SK"/>
    <property type="match status" value="1"/>
</dbReference>
<dbReference type="RefSeq" id="WP_075034810.1">
    <property type="nucleotide sequence ID" value="NZ_FOSB01000001.1"/>
</dbReference>
<keyword evidence="1 7" id="KW-0028">Amino-acid biosynthesis</keyword>
<feature type="binding site" evidence="7">
    <location>
        <position position="55"/>
    </location>
    <ligand>
        <name>substrate</name>
    </ligand>
</feature>
<comment type="cofactor">
    <cofactor evidence="7">
        <name>Mg(2+)</name>
        <dbReference type="ChEBI" id="CHEBI:18420"/>
    </cofactor>
    <text evidence="7">Binds 1 Mg(2+) ion per subunit.</text>
</comment>
<keyword evidence="4 7" id="KW-0418">Kinase</keyword>
<dbReference type="HAMAP" id="MF_00109">
    <property type="entry name" value="Shikimate_kinase"/>
    <property type="match status" value="1"/>
</dbReference>
<keyword evidence="6 7" id="KW-0057">Aromatic amino acid biosynthesis</keyword>
<feature type="binding site" evidence="7">
    <location>
        <position position="75"/>
    </location>
    <ligand>
        <name>substrate</name>
    </ligand>
</feature>
<protein>
    <recommendedName>
        <fullName evidence="7">Shikimate kinase</fullName>
        <shortName evidence="7">SK</shortName>
        <ecNumber evidence="7">2.7.1.71</ecNumber>
    </recommendedName>
</protein>
<comment type="similarity">
    <text evidence="7">Belongs to the shikimate kinase family.</text>
</comment>
<dbReference type="SUPFAM" id="SSF52540">
    <property type="entry name" value="P-loop containing nucleoside triphosphate hydrolases"/>
    <property type="match status" value="1"/>
</dbReference>
<comment type="function">
    <text evidence="7">Catalyzes the specific phosphorylation of the 3-hydroxyl group of shikimic acid using ATP as a cosubstrate.</text>
</comment>
<dbReference type="GO" id="GO:0008652">
    <property type="term" value="P:amino acid biosynthetic process"/>
    <property type="evidence" value="ECO:0007669"/>
    <property type="project" value="UniProtKB-KW"/>
</dbReference>
<evidence type="ECO:0000256" key="7">
    <source>
        <dbReference type="HAMAP-Rule" id="MF_00109"/>
    </source>
</evidence>
<dbReference type="GO" id="GO:0009073">
    <property type="term" value="P:aromatic amino acid family biosynthetic process"/>
    <property type="evidence" value="ECO:0007669"/>
    <property type="project" value="UniProtKB-KW"/>
</dbReference>
<keyword evidence="5 7" id="KW-0067">ATP-binding</keyword>
<comment type="subunit">
    <text evidence="7">Monomer.</text>
</comment>
<feature type="binding site" evidence="7">
    <location>
        <position position="146"/>
    </location>
    <ligand>
        <name>ATP</name>
        <dbReference type="ChEBI" id="CHEBI:30616"/>
    </ligand>
</feature>
<feature type="binding site" evidence="7">
    <location>
        <begin position="9"/>
        <end position="14"/>
    </location>
    <ligand>
        <name>ATP</name>
        <dbReference type="ChEBI" id="CHEBI:30616"/>
    </ligand>
</feature>
<reference evidence="9" key="1">
    <citation type="submission" date="2016-10" db="EMBL/GenBank/DDBJ databases">
        <authorList>
            <person name="Varghese N."/>
            <person name="Submissions S."/>
        </authorList>
    </citation>
    <scope>NUCLEOTIDE SEQUENCE [LARGE SCALE GENOMIC DNA]</scope>
    <source>
        <strain evidence="9">CGMCC 1.3704</strain>
    </source>
</reference>
<dbReference type="InterPro" id="IPR027417">
    <property type="entry name" value="P-loop_NTPase"/>
</dbReference>
<dbReference type="OrthoDB" id="9800332at2"/>